<proteinExistence type="predicted"/>
<dbReference type="AlphaFoldDB" id="A0A5S9Q8U2"/>
<dbReference type="Proteomes" id="UP000434580">
    <property type="component" value="Unassembled WGS sequence"/>
</dbReference>
<dbReference type="EMBL" id="CACSII010000017">
    <property type="protein sequence ID" value="CAA0113775.1"/>
    <property type="molecule type" value="Genomic_DNA"/>
</dbReference>
<accession>A0A5S9Q8U2</accession>
<dbReference type="GO" id="GO:0001522">
    <property type="term" value="P:pseudouridine synthesis"/>
    <property type="evidence" value="ECO:0007669"/>
    <property type="project" value="InterPro"/>
</dbReference>
<evidence type="ECO:0000313" key="2">
    <source>
        <dbReference type="EMBL" id="CAA0113775.1"/>
    </source>
</evidence>
<dbReference type="Gene3D" id="3.30.2350.10">
    <property type="entry name" value="Pseudouridine synthase"/>
    <property type="match status" value="1"/>
</dbReference>
<feature type="domain" description="Pseudouridine synthase RsuA/RluA-like" evidence="1">
    <location>
        <begin position="88"/>
        <end position="226"/>
    </location>
</feature>
<dbReference type="EC" id="5.4.99.26" evidence="2"/>
<dbReference type="InterPro" id="IPR050188">
    <property type="entry name" value="RluA_PseudoU_synthase"/>
</dbReference>
<reference evidence="2 3" key="1">
    <citation type="submission" date="2019-11" db="EMBL/GenBank/DDBJ databases">
        <authorList>
            <person name="Holert J."/>
        </authorList>
    </citation>
    <scope>NUCLEOTIDE SEQUENCE [LARGE SCALE GENOMIC DNA]</scope>
    <source>
        <strain evidence="2">BC5_2</strain>
    </source>
</reference>
<dbReference type="GO" id="GO:0160149">
    <property type="term" value="F:tRNA pseudouridine(65) synthase activity"/>
    <property type="evidence" value="ECO:0007669"/>
    <property type="project" value="UniProtKB-EC"/>
</dbReference>
<protein>
    <submittedName>
        <fullName evidence="2">tRNA pseudouridine synthase C</fullName>
        <ecNumber evidence="2">5.4.99.26</ecNumber>
    </submittedName>
</protein>
<dbReference type="GO" id="GO:0006396">
    <property type="term" value="P:RNA processing"/>
    <property type="evidence" value="ECO:0007669"/>
    <property type="project" value="UniProtKB-ARBA"/>
</dbReference>
<dbReference type="InterPro" id="IPR006145">
    <property type="entry name" value="PsdUridine_synth_RsuA/RluA"/>
</dbReference>
<dbReference type="GO" id="GO:0003723">
    <property type="term" value="F:RNA binding"/>
    <property type="evidence" value="ECO:0007669"/>
    <property type="project" value="InterPro"/>
</dbReference>
<organism evidence="2 3">
    <name type="scientific">BD1-7 clade bacterium</name>
    <dbReference type="NCBI Taxonomy" id="2029982"/>
    <lineage>
        <taxon>Bacteria</taxon>
        <taxon>Pseudomonadati</taxon>
        <taxon>Pseudomonadota</taxon>
        <taxon>Gammaproteobacteria</taxon>
        <taxon>Cellvibrionales</taxon>
        <taxon>Spongiibacteraceae</taxon>
        <taxon>BD1-7 clade</taxon>
    </lineage>
</organism>
<name>A0A5S9Q8U2_9GAMM</name>
<evidence type="ECO:0000259" key="1">
    <source>
        <dbReference type="Pfam" id="PF00849"/>
    </source>
</evidence>
<sequence>MQQIFNVEVSDTDTSAPVLLAEASGLSMQQIKLSMQKGAVWLRRGRKQQRLRRAKKPLNLGDELVFYYDPEVLSQQPLTIELVADHQQYSIWFKPYGAFSSGSRWADHCAMDRLVEQAFDHQRPVFLVHRLDRATSGLMVLAHTREMARVFAGFFEQRTIRKVYRAIVHGDAERFVDSVMLEEPVDGKSARSIVERVQVDSAGSKAEVSVELKTGRKHQIRHHLAHAGHPIVGDRLFGRGEEDGQDLQLQARFLAFTCPVTQQPVSFTLPEAWRISL</sequence>
<gene>
    <name evidence="2" type="primary">truC_1</name>
    <name evidence="2" type="ORF">DPBNPPHM_01731</name>
</gene>
<dbReference type="Pfam" id="PF00849">
    <property type="entry name" value="PseudoU_synth_2"/>
    <property type="match status" value="1"/>
</dbReference>
<dbReference type="SUPFAM" id="SSF55120">
    <property type="entry name" value="Pseudouridine synthase"/>
    <property type="match status" value="1"/>
</dbReference>
<dbReference type="PROSITE" id="PS01129">
    <property type="entry name" value="PSI_RLU"/>
    <property type="match status" value="1"/>
</dbReference>
<dbReference type="CDD" id="cd02869">
    <property type="entry name" value="PseudoU_synth_RluA_like"/>
    <property type="match status" value="1"/>
</dbReference>
<dbReference type="InterPro" id="IPR020103">
    <property type="entry name" value="PsdUridine_synth_cat_dom_sf"/>
</dbReference>
<dbReference type="InterPro" id="IPR006224">
    <property type="entry name" value="PsdUridine_synth_RluA-like_CS"/>
</dbReference>
<dbReference type="PANTHER" id="PTHR21600">
    <property type="entry name" value="MITOCHONDRIAL RNA PSEUDOURIDINE SYNTHASE"/>
    <property type="match status" value="1"/>
</dbReference>
<evidence type="ECO:0000313" key="3">
    <source>
        <dbReference type="Proteomes" id="UP000434580"/>
    </source>
</evidence>
<keyword evidence="2" id="KW-0413">Isomerase</keyword>
<dbReference type="OrthoDB" id="9785808at2"/>